<protein>
    <submittedName>
        <fullName evidence="2">Uncharacterized protein</fullName>
    </submittedName>
</protein>
<dbReference type="Proteomes" id="UP000255192">
    <property type="component" value="Unassembled WGS sequence"/>
</dbReference>
<organism evidence="2 3">
    <name type="scientific">Klebsiella pneumoniae</name>
    <dbReference type="NCBI Taxonomy" id="573"/>
    <lineage>
        <taxon>Bacteria</taxon>
        <taxon>Pseudomonadati</taxon>
        <taxon>Pseudomonadota</taxon>
        <taxon>Gammaproteobacteria</taxon>
        <taxon>Enterobacterales</taxon>
        <taxon>Enterobacteriaceae</taxon>
        <taxon>Klebsiella/Raoultella group</taxon>
        <taxon>Klebsiella</taxon>
        <taxon>Klebsiella pneumoniae complex</taxon>
    </lineage>
</organism>
<evidence type="ECO:0000256" key="1">
    <source>
        <dbReference type="SAM" id="MobiDB-lite"/>
    </source>
</evidence>
<feature type="region of interest" description="Disordered" evidence="1">
    <location>
        <begin position="38"/>
        <end position="57"/>
    </location>
</feature>
<reference evidence="2 3" key="1">
    <citation type="submission" date="2018-06" db="EMBL/GenBank/DDBJ databases">
        <authorList>
            <consortium name="Pathogen Informatics"/>
            <person name="Doyle S."/>
        </authorList>
    </citation>
    <scope>NUCLEOTIDE SEQUENCE [LARGE SCALE GENOMIC DNA]</scope>
    <source>
        <strain evidence="2 3">NCTC204</strain>
    </source>
</reference>
<dbReference type="EMBL" id="UGMD01000002">
    <property type="protein sequence ID" value="STV17009.1"/>
    <property type="molecule type" value="Genomic_DNA"/>
</dbReference>
<name>A0A378AQI2_KLEPN</name>
<evidence type="ECO:0000313" key="2">
    <source>
        <dbReference type="EMBL" id="STV17009.1"/>
    </source>
</evidence>
<gene>
    <name evidence="2" type="ORF">NCTC204_04339</name>
</gene>
<evidence type="ECO:0000313" key="3">
    <source>
        <dbReference type="Proteomes" id="UP000255192"/>
    </source>
</evidence>
<proteinExistence type="predicted"/>
<sequence>MASIGILLGDTDGVVEDRLVIDDMVGGEDQHQRVLTVTGGLKSRQGDGRGGVAPDRL</sequence>
<dbReference type="AlphaFoldDB" id="A0A378AQI2"/>
<accession>A0A378AQI2</accession>